<dbReference type="KEGG" id="jag:GJA_2314"/>
<feature type="transmembrane region" description="Helical" evidence="1">
    <location>
        <begin position="283"/>
        <end position="303"/>
    </location>
</feature>
<dbReference type="Pfam" id="PF04235">
    <property type="entry name" value="DUF418"/>
    <property type="match status" value="1"/>
</dbReference>
<reference evidence="3 4" key="1">
    <citation type="journal article" date="2015" name="Genome Announc.">
        <title>Genome Sequence of Mushroom Soft-Rot Pathogen Janthinobacterium agaricidamnosum.</title>
        <authorList>
            <person name="Graupner K."/>
            <person name="Lackner G."/>
            <person name="Hertweck C."/>
        </authorList>
    </citation>
    <scope>NUCLEOTIDE SEQUENCE [LARGE SCALE GENOMIC DNA]</scope>
    <source>
        <strain evidence="4">NBRC 102515 / DSM 9628</strain>
    </source>
</reference>
<gene>
    <name evidence="3" type="ORF">GJA_2314</name>
</gene>
<evidence type="ECO:0000259" key="2">
    <source>
        <dbReference type="Pfam" id="PF04235"/>
    </source>
</evidence>
<keyword evidence="1" id="KW-0812">Transmembrane</keyword>
<dbReference type="HOGENOM" id="CLU_039610_0_0_4"/>
<feature type="transmembrane region" description="Helical" evidence="1">
    <location>
        <begin position="207"/>
        <end position="227"/>
    </location>
</feature>
<dbReference type="eggNOG" id="COG2311">
    <property type="taxonomic scope" value="Bacteria"/>
</dbReference>
<sequence>MTAPRLLHVDVLRGLAVFGILLVNIWSFAWGTSSLRYGVLPPDASVLDGLAVFGVALLAELKFYPIFAFLFGAGFALQTRSLKRQLGNWQAAQARYWRRLMWLLGCGILHGMLVWSGDVLTSYAFSGLLILRLSTAPVHRICRAVLTAALAFAAVILALYLLLGVVISYREVNDIWLAAENLRAVYSQGSLPDIAWQRAGDYVTAQLAGVLMLPHTIALFLLGMLAVRLGWLTRPERHRAAWRRVRLLGLGLGLPLNLLWACAALLQALNPHQATINVPLLEYLMYFTGPLLAAAYVAALVLARKTVLALLARWLEPVGRMALSNYLLQSLAGTLLLQGSGLGWAATITPSQLMLLALAMMLFQAGLSRWWMARYQQGPAEALWRHYVLGGRQA</sequence>
<feature type="domain" description="DUF418" evidence="2">
    <location>
        <begin position="226"/>
        <end position="389"/>
    </location>
</feature>
<evidence type="ECO:0000256" key="1">
    <source>
        <dbReference type="SAM" id="Phobius"/>
    </source>
</evidence>
<dbReference type="RefSeq" id="WP_038491949.1">
    <property type="nucleotide sequence ID" value="NZ_BCTH01000088.1"/>
</dbReference>
<feature type="transmembrane region" description="Helical" evidence="1">
    <location>
        <begin position="12"/>
        <end position="30"/>
    </location>
</feature>
<keyword evidence="1" id="KW-0472">Membrane</keyword>
<dbReference type="PATRIC" id="fig|1349767.4.peg.4059"/>
<dbReference type="EMBL" id="HG322949">
    <property type="protein sequence ID" value="CDG82948.1"/>
    <property type="molecule type" value="Genomic_DNA"/>
</dbReference>
<protein>
    <recommendedName>
        <fullName evidence="2">DUF418 domain-containing protein</fullName>
    </recommendedName>
</protein>
<dbReference type="Proteomes" id="UP000027604">
    <property type="component" value="Chromosome I"/>
</dbReference>
<feature type="transmembrane region" description="Helical" evidence="1">
    <location>
        <begin position="120"/>
        <end position="138"/>
    </location>
</feature>
<dbReference type="OrthoDB" id="9807744at2"/>
<feature type="transmembrane region" description="Helical" evidence="1">
    <location>
        <begin position="247"/>
        <end position="268"/>
    </location>
</feature>
<dbReference type="STRING" id="1349767.GJA_2314"/>
<feature type="transmembrane region" description="Helical" evidence="1">
    <location>
        <begin position="96"/>
        <end position="114"/>
    </location>
</feature>
<feature type="transmembrane region" description="Helical" evidence="1">
    <location>
        <begin position="145"/>
        <end position="167"/>
    </location>
</feature>
<feature type="transmembrane region" description="Helical" evidence="1">
    <location>
        <begin position="50"/>
        <end position="75"/>
    </location>
</feature>
<dbReference type="PANTHER" id="PTHR30590:SF2">
    <property type="entry name" value="INNER MEMBRANE PROTEIN"/>
    <property type="match status" value="1"/>
</dbReference>
<evidence type="ECO:0000313" key="4">
    <source>
        <dbReference type="Proteomes" id="UP000027604"/>
    </source>
</evidence>
<dbReference type="PANTHER" id="PTHR30590">
    <property type="entry name" value="INNER MEMBRANE PROTEIN"/>
    <property type="match status" value="1"/>
</dbReference>
<dbReference type="InterPro" id="IPR007349">
    <property type="entry name" value="DUF418"/>
</dbReference>
<accession>W0V6I8</accession>
<dbReference type="AlphaFoldDB" id="W0V6I8"/>
<evidence type="ECO:0000313" key="3">
    <source>
        <dbReference type="EMBL" id="CDG82948.1"/>
    </source>
</evidence>
<proteinExistence type="predicted"/>
<dbReference type="InterPro" id="IPR052529">
    <property type="entry name" value="Bact_Transport_Assoc"/>
</dbReference>
<keyword evidence="4" id="KW-1185">Reference proteome</keyword>
<keyword evidence="1" id="KW-1133">Transmembrane helix</keyword>
<name>W0V6I8_9BURK</name>
<organism evidence="3 4">
    <name type="scientific">Janthinobacterium agaricidamnosum NBRC 102515 = DSM 9628</name>
    <dbReference type="NCBI Taxonomy" id="1349767"/>
    <lineage>
        <taxon>Bacteria</taxon>
        <taxon>Pseudomonadati</taxon>
        <taxon>Pseudomonadota</taxon>
        <taxon>Betaproteobacteria</taxon>
        <taxon>Burkholderiales</taxon>
        <taxon>Oxalobacteraceae</taxon>
        <taxon>Janthinobacterium</taxon>
    </lineage>
</organism>
<feature type="transmembrane region" description="Helical" evidence="1">
    <location>
        <begin position="323"/>
        <end position="347"/>
    </location>
</feature>
<feature type="transmembrane region" description="Helical" evidence="1">
    <location>
        <begin position="353"/>
        <end position="372"/>
    </location>
</feature>